<reference evidence="1 2" key="1">
    <citation type="submission" date="2017-12" db="EMBL/GenBank/DDBJ databases">
        <title>Chromulinavorax destructans is a abundant pathogen of dominant heterotrophic picoflagllates.</title>
        <authorList>
            <person name="Deeg C.M."/>
            <person name="Zimmer M."/>
            <person name="Suttle C.A."/>
        </authorList>
    </citation>
    <scope>NUCLEOTIDE SEQUENCE [LARGE SCALE GENOMIC DNA]</scope>
    <source>
        <strain evidence="1 2">SeV1</strain>
    </source>
</reference>
<dbReference type="EMBL" id="CP025544">
    <property type="protein sequence ID" value="AXK60983.1"/>
    <property type="molecule type" value="Genomic_DNA"/>
</dbReference>
<proteinExistence type="predicted"/>
<accession>A0A345ZCG6</accession>
<name>A0A345ZCG6_9BACT</name>
<gene>
    <name evidence="1" type="ORF">C0J27_04590</name>
</gene>
<protein>
    <submittedName>
        <fullName evidence="1">Uncharacterized protein</fullName>
    </submittedName>
</protein>
<dbReference type="KEGG" id="cdes:C0J27_04590"/>
<sequence>MTLNKYTLLLILFQFSCVYPMNLGHIINCHVYNGDKKYTDIVKNSENGVISAVNMHHRKTIFPETMRKNSLEKDLLYTWQRGEVLAETPTIKYIRRPYSNLVIGMAKNSSGNIVTAYPVLKYIPLSFMHGANKDLPIYIATVYDENNKKAKNVSSKVSEIEKICPQGVLVGFRWTTDNEGIGVMDISSYYTNEIFSGIENERGSILVEVECILIKENLVEIKKAP</sequence>
<organism evidence="1 2">
    <name type="scientific">Candidatus Chromulinivorax destructor</name>
    <dbReference type="NCBI Taxonomy" id="2066483"/>
    <lineage>
        <taxon>Bacteria</taxon>
        <taxon>Candidatus Babelota</taxon>
        <taxon>Candidatus Babeliae</taxon>
        <taxon>Candidatus Babeliales</taxon>
        <taxon>Candidatus Chromulinivoraceae</taxon>
        <taxon>Candidatus Chromulinivorax</taxon>
    </lineage>
</organism>
<evidence type="ECO:0000313" key="2">
    <source>
        <dbReference type="Proteomes" id="UP000254834"/>
    </source>
</evidence>
<evidence type="ECO:0000313" key="1">
    <source>
        <dbReference type="EMBL" id="AXK60983.1"/>
    </source>
</evidence>
<keyword evidence="2" id="KW-1185">Reference proteome</keyword>
<dbReference type="AlphaFoldDB" id="A0A345ZCG6"/>
<dbReference type="Proteomes" id="UP000254834">
    <property type="component" value="Chromosome"/>
</dbReference>